<gene>
    <name evidence="10" type="ORF">MEQU1_003516</name>
</gene>
<evidence type="ECO:0000256" key="3">
    <source>
        <dbReference type="ARBA" id="ARBA00022801"/>
    </source>
</evidence>
<keyword evidence="5" id="KW-0843">Virulence</keyword>
<organism evidence="10 11">
    <name type="scientific">Malassezia equina</name>
    <dbReference type="NCBI Taxonomy" id="1381935"/>
    <lineage>
        <taxon>Eukaryota</taxon>
        <taxon>Fungi</taxon>
        <taxon>Dikarya</taxon>
        <taxon>Basidiomycota</taxon>
        <taxon>Ustilaginomycotina</taxon>
        <taxon>Malasseziomycetes</taxon>
        <taxon>Malasseziales</taxon>
        <taxon>Malasseziaceae</taxon>
        <taxon>Malassezia</taxon>
    </lineage>
</organism>
<dbReference type="Gene3D" id="3.40.50.1820">
    <property type="entry name" value="alpha/beta hydrolase"/>
    <property type="match status" value="1"/>
</dbReference>
<proteinExistence type="inferred from homology"/>
<dbReference type="EC" id="3.1.1.3" evidence="2"/>
<evidence type="ECO:0000313" key="11">
    <source>
        <dbReference type="Proteomes" id="UP001214415"/>
    </source>
</evidence>
<keyword evidence="4" id="KW-0442">Lipid degradation</keyword>
<evidence type="ECO:0000256" key="2">
    <source>
        <dbReference type="ARBA" id="ARBA00013279"/>
    </source>
</evidence>
<dbReference type="InterPro" id="IPR005152">
    <property type="entry name" value="Lipase_secreted"/>
</dbReference>
<keyword evidence="6" id="KW-0443">Lipid metabolism</keyword>
<comment type="catalytic activity">
    <reaction evidence="9">
        <text>a monoacylglycerol + H2O = glycerol + a fatty acid + H(+)</text>
        <dbReference type="Rhea" id="RHEA:15245"/>
        <dbReference type="ChEBI" id="CHEBI:15377"/>
        <dbReference type="ChEBI" id="CHEBI:15378"/>
        <dbReference type="ChEBI" id="CHEBI:17408"/>
        <dbReference type="ChEBI" id="CHEBI:17754"/>
        <dbReference type="ChEBI" id="CHEBI:28868"/>
    </reaction>
</comment>
<evidence type="ECO:0000313" key="10">
    <source>
        <dbReference type="EMBL" id="WFD24811.1"/>
    </source>
</evidence>
<dbReference type="GO" id="GO:0016042">
    <property type="term" value="P:lipid catabolic process"/>
    <property type="evidence" value="ECO:0007669"/>
    <property type="project" value="UniProtKB-KW"/>
</dbReference>
<evidence type="ECO:0000256" key="6">
    <source>
        <dbReference type="ARBA" id="ARBA00023098"/>
    </source>
</evidence>
<dbReference type="EMBL" id="CP119906">
    <property type="protein sequence ID" value="WFD24811.1"/>
    <property type="molecule type" value="Genomic_DNA"/>
</dbReference>
<keyword evidence="3" id="KW-0378">Hydrolase</keyword>
<accession>A0AAF0ELC0</accession>
<evidence type="ECO:0000256" key="5">
    <source>
        <dbReference type="ARBA" id="ARBA00023026"/>
    </source>
</evidence>
<dbReference type="PANTHER" id="PTHR34853">
    <property type="match status" value="1"/>
</dbReference>
<comment type="catalytic activity">
    <reaction evidence="8">
        <text>a diacylglycerol + H2O = a monoacylglycerol + a fatty acid + H(+)</text>
        <dbReference type="Rhea" id="RHEA:32731"/>
        <dbReference type="ChEBI" id="CHEBI:15377"/>
        <dbReference type="ChEBI" id="CHEBI:15378"/>
        <dbReference type="ChEBI" id="CHEBI:17408"/>
        <dbReference type="ChEBI" id="CHEBI:18035"/>
        <dbReference type="ChEBI" id="CHEBI:28868"/>
    </reaction>
</comment>
<keyword evidence="11" id="KW-1185">Reference proteome</keyword>
<comment type="catalytic activity">
    <reaction evidence="1">
        <text>a triacylglycerol + H2O = a diacylglycerol + a fatty acid + H(+)</text>
        <dbReference type="Rhea" id="RHEA:12044"/>
        <dbReference type="ChEBI" id="CHEBI:15377"/>
        <dbReference type="ChEBI" id="CHEBI:15378"/>
        <dbReference type="ChEBI" id="CHEBI:17855"/>
        <dbReference type="ChEBI" id="CHEBI:18035"/>
        <dbReference type="ChEBI" id="CHEBI:28868"/>
        <dbReference type="EC" id="3.1.1.3"/>
    </reaction>
</comment>
<evidence type="ECO:0000256" key="7">
    <source>
        <dbReference type="ARBA" id="ARBA00043986"/>
    </source>
</evidence>
<dbReference type="AlphaFoldDB" id="A0AAF0ELC0"/>
<sequence length="505" mass="57722">MASMMTAIKAGMKLPWTLQDESWQLLYRTTYTSDNEPATTVLIPHNAQAAKLVLYAEYQDSNGLKCMPSYSYRAGAQADFAETMNIATVLVFLQEGYVVTIPDKQGCRNAFAAGHVEGRHTLDGIRATLSFGPLNFSKDTRVAGWGYSGGGIQSGWAASLKKTYAPELNMVGWYAGGTPSNLTNLIMKVNKNFFSGFLISGLNGIGLAYPSVNRTLEMIGTDKLKESVNDADRLCLLEMQVKYPYLDLLSTDYTSVGEHLLEMEPVKSVLSRQVMGAYEEETPDTPMLMAHGVGDEIAPYDSFLAMGESGDSYTRFFIEDYKGYLLYHLPKTDREWFLWEVDWIDRESEKETILFKDGDTYWSVDQFGHMYLIEYLVMFFVDKSIDEMEMRNKHNLFIRKGADLESDWYSTPPKPNPNNPWIKPKTEWECLVIWSLVYALIVKIQNIVYLYQIHLANDRDSEKEEILFQDVDCYWLLDWKGNLDIDALVKFFIDKSIDEKELLKF</sequence>
<dbReference type="InterPro" id="IPR029058">
    <property type="entry name" value="AB_hydrolase_fold"/>
</dbReference>
<evidence type="ECO:0000256" key="4">
    <source>
        <dbReference type="ARBA" id="ARBA00022963"/>
    </source>
</evidence>
<name>A0AAF0ELC0_9BASI</name>
<evidence type="ECO:0000256" key="1">
    <source>
        <dbReference type="ARBA" id="ARBA00001024"/>
    </source>
</evidence>
<dbReference type="PANTHER" id="PTHR34853:SF5">
    <property type="entry name" value="LIP-DOMAIN-CONTAINING PROTEIN-RELATED"/>
    <property type="match status" value="1"/>
</dbReference>
<protein>
    <recommendedName>
        <fullName evidence="2">triacylglycerol lipase</fullName>
        <ecNumber evidence="2">3.1.1.3</ecNumber>
    </recommendedName>
</protein>
<reference evidence="10" key="1">
    <citation type="submission" date="2023-03" db="EMBL/GenBank/DDBJ databases">
        <title>Mating type loci evolution in Malassezia.</title>
        <authorList>
            <person name="Coelho M.A."/>
        </authorList>
    </citation>
    <scope>NUCLEOTIDE SEQUENCE</scope>
    <source>
        <strain evidence="10">CBS 12830</strain>
    </source>
</reference>
<dbReference type="Proteomes" id="UP001214415">
    <property type="component" value="Chromosome 7"/>
</dbReference>
<dbReference type="Pfam" id="PF03583">
    <property type="entry name" value="LIP"/>
    <property type="match status" value="1"/>
</dbReference>
<evidence type="ECO:0000256" key="8">
    <source>
        <dbReference type="ARBA" id="ARBA00047591"/>
    </source>
</evidence>
<evidence type="ECO:0000256" key="9">
    <source>
        <dbReference type="ARBA" id="ARBA00048461"/>
    </source>
</evidence>
<dbReference type="SUPFAM" id="SSF53474">
    <property type="entry name" value="alpha/beta-Hydrolases"/>
    <property type="match status" value="1"/>
</dbReference>
<comment type="similarity">
    <text evidence="7">Belongs to the AB hydrolase superfamily. Lipase family. Class Lip subfamily.</text>
</comment>
<dbReference type="GO" id="GO:0004806">
    <property type="term" value="F:triacylglycerol lipase activity"/>
    <property type="evidence" value="ECO:0007669"/>
    <property type="project" value="UniProtKB-EC"/>
</dbReference>